<comment type="caution">
    <text evidence="1">The sequence shown here is derived from an EMBL/GenBank/DDBJ whole genome shotgun (WGS) entry which is preliminary data.</text>
</comment>
<sequence>MDEEPLWRITLVHGGYWKLVKSKYKMKYMYGRSKTIPVERDKCSILSILEDFTTMLKWAANQTLLLSYMVPNSIPRQVRTITRDYELMSLFGLHENTRKFTLHVEVEQSTALLVYRGGQLNDDDDVEVDQADEVEGNEEVCEGGVVVNEEDSSDDHDNCILEDEYRSIISDSDDSVSDYEGGGDFVKLFPGEYFEGLVWSAARAYTQIVFEGCVSVLRECDRGATAWLDGVNSMVWSRCKFGTTANYHYLTNNLSESFNAWVSDIRGCQLIDLVDGLRLKLMVRMDQRRHQASRWKGQLVPHVRRYLQDISKDLGAYIVRRSTDTRAEVTGTEFRCDVNLEERTCSCRQWQVLGGLDIQDFVDGCFTIDKYRAAYSVGIMLVKKLDLPYQVNPPLFKRGRDVENVTNMDITKINAPMKGKEEATGEGGVIEGQEAVKKSEGYKWGCQKD</sequence>
<accession>A0AAV9FNY4</accession>
<dbReference type="PANTHER" id="PTHR31973:SF187">
    <property type="entry name" value="MUTATOR TRANSPOSASE MUDRA PROTEIN"/>
    <property type="match status" value="1"/>
</dbReference>
<protein>
    <submittedName>
        <fullName evidence="1">Uncharacterized protein</fullName>
    </submittedName>
</protein>
<dbReference type="AlphaFoldDB" id="A0AAV9FNY4"/>
<reference evidence="1" key="1">
    <citation type="journal article" date="2023" name="Nat. Commun.">
        <title>Diploid and tetraploid genomes of Acorus and the evolution of monocots.</title>
        <authorList>
            <person name="Ma L."/>
            <person name="Liu K.W."/>
            <person name="Li Z."/>
            <person name="Hsiao Y.Y."/>
            <person name="Qi Y."/>
            <person name="Fu T."/>
            <person name="Tang G.D."/>
            <person name="Zhang D."/>
            <person name="Sun W.H."/>
            <person name="Liu D.K."/>
            <person name="Li Y."/>
            <person name="Chen G.Z."/>
            <person name="Liu X.D."/>
            <person name="Liao X.Y."/>
            <person name="Jiang Y.T."/>
            <person name="Yu X."/>
            <person name="Hao Y."/>
            <person name="Huang J."/>
            <person name="Zhao X.W."/>
            <person name="Ke S."/>
            <person name="Chen Y.Y."/>
            <person name="Wu W.L."/>
            <person name="Hsu J.L."/>
            <person name="Lin Y.F."/>
            <person name="Huang M.D."/>
            <person name="Li C.Y."/>
            <person name="Huang L."/>
            <person name="Wang Z.W."/>
            <person name="Zhao X."/>
            <person name="Zhong W.Y."/>
            <person name="Peng D.H."/>
            <person name="Ahmad S."/>
            <person name="Lan S."/>
            <person name="Zhang J.S."/>
            <person name="Tsai W.C."/>
            <person name="Van de Peer Y."/>
            <person name="Liu Z.J."/>
        </authorList>
    </citation>
    <scope>NUCLEOTIDE SEQUENCE</scope>
    <source>
        <strain evidence="1">CP</strain>
    </source>
</reference>
<proteinExistence type="predicted"/>
<dbReference type="EMBL" id="JAUJYO010000001">
    <property type="protein sequence ID" value="KAK1326744.1"/>
    <property type="molecule type" value="Genomic_DNA"/>
</dbReference>
<keyword evidence="2" id="KW-1185">Reference proteome</keyword>
<evidence type="ECO:0000313" key="2">
    <source>
        <dbReference type="Proteomes" id="UP001180020"/>
    </source>
</evidence>
<evidence type="ECO:0000313" key="1">
    <source>
        <dbReference type="EMBL" id="KAK1326744.1"/>
    </source>
</evidence>
<organism evidence="1 2">
    <name type="scientific">Acorus calamus</name>
    <name type="common">Sweet flag</name>
    <dbReference type="NCBI Taxonomy" id="4465"/>
    <lineage>
        <taxon>Eukaryota</taxon>
        <taxon>Viridiplantae</taxon>
        <taxon>Streptophyta</taxon>
        <taxon>Embryophyta</taxon>
        <taxon>Tracheophyta</taxon>
        <taxon>Spermatophyta</taxon>
        <taxon>Magnoliopsida</taxon>
        <taxon>Liliopsida</taxon>
        <taxon>Acoraceae</taxon>
        <taxon>Acorus</taxon>
    </lineage>
</organism>
<name>A0AAV9FNY4_ACOCL</name>
<dbReference type="Proteomes" id="UP001180020">
    <property type="component" value="Unassembled WGS sequence"/>
</dbReference>
<dbReference type="PANTHER" id="PTHR31973">
    <property type="entry name" value="POLYPROTEIN, PUTATIVE-RELATED"/>
    <property type="match status" value="1"/>
</dbReference>
<reference evidence="1" key="2">
    <citation type="submission" date="2023-06" db="EMBL/GenBank/DDBJ databases">
        <authorList>
            <person name="Ma L."/>
            <person name="Liu K.-W."/>
            <person name="Li Z."/>
            <person name="Hsiao Y.-Y."/>
            <person name="Qi Y."/>
            <person name="Fu T."/>
            <person name="Tang G."/>
            <person name="Zhang D."/>
            <person name="Sun W.-H."/>
            <person name="Liu D.-K."/>
            <person name="Li Y."/>
            <person name="Chen G.-Z."/>
            <person name="Liu X.-D."/>
            <person name="Liao X.-Y."/>
            <person name="Jiang Y.-T."/>
            <person name="Yu X."/>
            <person name="Hao Y."/>
            <person name="Huang J."/>
            <person name="Zhao X.-W."/>
            <person name="Ke S."/>
            <person name="Chen Y.-Y."/>
            <person name="Wu W.-L."/>
            <person name="Hsu J.-L."/>
            <person name="Lin Y.-F."/>
            <person name="Huang M.-D."/>
            <person name="Li C.-Y."/>
            <person name="Huang L."/>
            <person name="Wang Z.-W."/>
            <person name="Zhao X."/>
            <person name="Zhong W.-Y."/>
            <person name="Peng D.-H."/>
            <person name="Ahmad S."/>
            <person name="Lan S."/>
            <person name="Zhang J.-S."/>
            <person name="Tsai W.-C."/>
            <person name="Van De Peer Y."/>
            <person name="Liu Z.-J."/>
        </authorList>
    </citation>
    <scope>NUCLEOTIDE SEQUENCE</scope>
    <source>
        <strain evidence="1">CP</strain>
        <tissue evidence="1">Leaves</tissue>
    </source>
</reference>
<gene>
    <name evidence="1" type="ORF">QJS10_CPA01g00571</name>
</gene>